<feature type="binding site" evidence="2">
    <location>
        <position position="362"/>
    </location>
    <ligand>
        <name>Mn(2+)</name>
        <dbReference type="ChEBI" id="CHEBI:29035"/>
        <label>2</label>
    </ligand>
</feature>
<dbReference type="Pfam" id="PF07687">
    <property type="entry name" value="M20_dimer"/>
    <property type="match status" value="1"/>
</dbReference>
<name>A0A1B3XKX1_9BACI</name>
<keyword evidence="2" id="KW-0464">Manganese</keyword>
<feature type="binding site" evidence="2">
    <location>
        <position position="139"/>
    </location>
    <ligand>
        <name>Mn(2+)</name>
        <dbReference type="ChEBI" id="CHEBI:29035"/>
        <label>2</label>
    </ligand>
</feature>
<dbReference type="EMBL" id="CP017080">
    <property type="protein sequence ID" value="AOH53850.1"/>
    <property type="molecule type" value="Genomic_DNA"/>
</dbReference>
<dbReference type="InterPro" id="IPR017439">
    <property type="entry name" value="Amidohydrolase"/>
</dbReference>
<feature type="binding site" evidence="2">
    <location>
        <position position="105"/>
    </location>
    <ligand>
        <name>Mn(2+)</name>
        <dbReference type="ChEBI" id="CHEBI:29035"/>
        <label>2</label>
    </ligand>
</feature>
<dbReference type="PANTHER" id="PTHR11014">
    <property type="entry name" value="PEPTIDASE M20 FAMILY MEMBER"/>
    <property type="match status" value="1"/>
</dbReference>
<feature type="binding site" evidence="2">
    <location>
        <position position="164"/>
    </location>
    <ligand>
        <name>Mn(2+)</name>
        <dbReference type="ChEBI" id="CHEBI:29035"/>
        <label>2</label>
    </ligand>
</feature>
<dbReference type="RefSeq" id="WP_064466642.1">
    <property type="nucleotide sequence ID" value="NZ_CP017080.1"/>
</dbReference>
<proteinExistence type="predicted"/>
<dbReference type="AlphaFoldDB" id="A0A1B3XKX1"/>
<dbReference type="SUPFAM" id="SSF55031">
    <property type="entry name" value="Bacterial exopeptidase dimerisation domain"/>
    <property type="match status" value="1"/>
</dbReference>
<evidence type="ECO:0000256" key="2">
    <source>
        <dbReference type="PIRSR" id="PIRSR005962-1"/>
    </source>
</evidence>
<evidence type="ECO:0000256" key="1">
    <source>
        <dbReference type="ARBA" id="ARBA00022801"/>
    </source>
</evidence>
<sequence length="403" mass="44509">MIHQLHTLLEGSYEEMVSIRRYLHQHPELSFHEVQTAAFIADYYEKLGIEHITNVGGNGVIATITGSKPGKTVALRADFDALPIQDEKEVPYKSTVPGVMHACGHDGHTAALLVLAKNLNELKDELEGRYLFIHQHAEEYAPGGAKPMIEAGCLDGVDVIFGTHLWATVPTGTVQYTYGPLMAAADRFEIIIQGQGGHGAQPHKTRDAIVAGSQLVTNLQQIVSRRLNPIDSAVITIGSFVADNAFNVIADKAKLIGTVRTFKEEIRSFISEEIERVVKGTCIAADCTYDYQYFQGYPPVIPHDAETEFLIGSTKSIKEVLVTEEIDPDMTGEDFSYYLQKVKGTFFFTGARPKNAQAYPHHHPLFDIDEKAMLIAAKILGTAAITYHNKEQSQLKANESLLR</sequence>
<dbReference type="InterPro" id="IPR002933">
    <property type="entry name" value="Peptidase_M20"/>
</dbReference>
<dbReference type="KEGG" id="bmur:ABE28_005770"/>
<feature type="binding site" evidence="2">
    <location>
        <position position="103"/>
    </location>
    <ligand>
        <name>Mn(2+)</name>
        <dbReference type="ChEBI" id="CHEBI:29035"/>
        <label>2</label>
    </ligand>
</feature>
<organism evidence="4 5">
    <name type="scientific">Peribacillus muralis</name>
    <dbReference type="NCBI Taxonomy" id="264697"/>
    <lineage>
        <taxon>Bacteria</taxon>
        <taxon>Bacillati</taxon>
        <taxon>Bacillota</taxon>
        <taxon>Bacilli</taxon>
        <taxon>Bacillales</taxon>
        <taxon>Bacillaceae</taxon>
        <taxon>Peribacillus</taxon>
    </lineage>
</organism>
<reference evidence="4 5" key="1">
    <citation type="submission" date="2016-08" db="EMBL/GenBank/DDBJ databases">
        <title>Complete genome sequence of Bacillus muralis G25-68, a strain with toxicity to nematodes.</title>
        <authorList>
            <person name="Zheng Z."/>
        </authorList>
    </citation>
    <scope>NUCLEOTIDE SEQUENCE [LARGE SCALE GENOMIC DNA]</scope>
    <source>
        <strain evidence="4 5">G25-68</strain>
    </source>
</reference>
<evidence type="ECO:0000259" key="3">
    <source>
        <dbReference type="Pfam" id="PF07687"/>
    </source>
</evidence>
<dbReference type="GO" id="GO:0050118">
    <property type="term" value="F:N-acetyldiaminopimelate deacetylase activity"/>
    <property type="evidence" value="ECO:0007669"/>
    <property type="project" value="UniProtKB-ARBA"/>
</dbReference>
<dbReference type="InterPro" id="IPR036264">
    <property type="entry name" value="Bact_exopeptidase_dim_dom"/>
</dbReference>
<dbReference type="PIRSF" id="PIRSF005962">
    <property type="entry name" value="Pept_M20D_amidohydro"/>
    <property type="match status" value="1"/>
</dbReference>
<keyword evidence="5" id="KW-1185">Reference proteome</keyword>
<evidence type="ECO:0000313" key="5">
    <source>
        <dbReference type="Proteomes" id="UP000077926"/>
    </source>
</evidence>
<protein>
    <submittedName>
        <fullName evidence="4">Peptidase M20</fullName>
    </submittedName>
</protein>
<dbReference type="FunFam" id="3.30.70.360:FF:000001">
    <property type="entry name" value="N-acetyldiaminopimelate deacetylase"/>
    <property type="match status" value="1"/>
</dbReference>
<comment type="cofactor">
    <cofactor evidence="2">
        <name>Mn(2+)</name>
        <dbReference type="ChEBI" id="CHEBI:29035"/>
    </cofactor>
    <text evidence="2">The Mn(2+) ion enhances activity.</text>
</comment>
<dbReference type="InterPro" id="IPR011650">
    <property type="entry name" value="Peptidase_M20_dimer"/>
</dbReference>
<evidence type="ECO:0000313" key="4">
    <source>
        <dbReference type="EMBL" id="AOH53850.1"/>
    </source>
</evidence>
<dbReference type="GO" id="GO:0046872">
    <property type="term" value="F:metal ion binding"/>
    <property type="evidence" value="ECO:0007669"/>
    <property type="project" value="UniProtKB-KW"/>
</dbReference>
<dbReference type="Gene3D" id="3.40.630.10">
    <property type="entry name" value="Zn peptidases"/>
    <property type="match status" value="1"/>
</dbReference>
<dbReference type="Pfam" id="PF01546">
    <property type="entry name" value="Peptidase_M20"/>
    <property type="match status" value="1"/>
</dbReference>
<dbReference type="CDD" id="cd08021">
    <property type="entry name" value="M20_Acy1_YhaA-like"/>
    <property type="match status" value="1"/>
</dbReference>
<feature type="domain" description="Peptidase M20 dimerisation" evidence="3">
    <location>
        <begin position="187"/>
        <end position="279"/>
    </location>
</feature>
<dbReference type="SUPFAM" id="SSF53187">
    <property type="entry name" value="Zn-dependent exopeptidases"/>
    <property type="match status" value="1"/>
</dbReference>
<dbReference type="Gene3D" id="3.30.70.360">
    <property type="match status" value="1"/>
</dbReference>
<dbReference type="GO" id="GO:0019877">
    <property type="term" value="P:diaminopimelate biosynthetic process"/>
    <property type="evidence" value="ECO:0007669"/>
    <property type="project" value="UniProtKB-ARBA"/>
</dbReference>
<accession>A0A1B3XKX1</accession>
<dbReference type="OrthoDB" id="9776731at2"/>
<gene>
    <name evidence="4" type="ORF">ABE28_005770</name>
</gene>
<keyword evidence="1" id="KW-0378">Hydrolase</keyword>
<dbReference type="Proteomes" id="UP000077926">
    <property type="component" value="Chromosome"/>
</dbReference>
<dbReference type="NCBIfam" id="TIGR01891">
    <property type="entry name" value="amidohydrolases"/>
    <property type="match status" value="1"/>
</dbReference>
<keyword evidence="2" id="KW-0479">Metal-binding</keyword>
<dbReference type="PANTHER" id="PTHR11014:SF63">
    <property type="entry name" value="METALLOPEPTIDASE, PUTATIVE (AFU_ORTHOLOGUE AFUA_6G09600)-RELATED"/>
    <property type="match status" value="1"/>
</dbReference>